<dbReference type="InterPro" id="IPR019734">
    <property type="entry name" value="TPR_rpt"/>
</dbReference>
<dbReference type="PANTHER" id="PTHR44943">
    <property type="entry name" value="CELLULOSE SYNTHASE OPERON PROTEIN C"/>
    <property type="match status" value="1"/>
</dbReference>
<dbReference type="GO" id="GO:0030246">
    <property type="term" value="F:carbohydrate binding"/>
    <property type="evidence" value="ECO:0007669"/>
    <property type="project" value="InterPro"/>
</dbReference>
<dbReference type="InterPro" id="IPR051685">
    <property type="entry name" value="Ycf3/AcsC/BcsC/TPR_MFPF"/>
</dbReference>
<evidence type="ECO:0000259" key="3">
    <source>
        <dbReference type="Pfam" id="PF17128"/>
    </source>
</evidence>
<evidence type="ECO:0000256" key="1">
    <source>
        <dbReference type="ARBA" id="ARBA00022737"/>
    </source>
</evidence>
<gene>
    <name evidence="4" type="ORF">CFY86_20975</name>
</gene>
<dbReference type="Pfam" id="PF13432">
    <property type="entry name" value="TPR_16"/>
    <property type="match status" value="1"/>
</dbReference>
<dbReference type="InterPro" id="IPR033396">
    <property type="entry name" value="DUF5107"/>
</dbReference>
<dbReference type="Gene3D" id="1.25.40.10">
    <property type="entry name" value="Tetratricopeptide repeat domain"/>
    <property type="match status" value="3"/>
</dbReference>
<sequence>MSSVNVWQETVHIPTYETGAQDIHPMFLENRVYQGSSGAVYPYGVTDTLSEEKTLKAWQAVWLENDYIKIMILPELGGRVHRAWDKVRQRDFVYHNDVIKPALVGLLGPWISGGIEFNWPQHHRPTTYMPVDFTISENDDGSKTVWVGETEPMHGLQVMTGFTLRPQRAALEIGSRVYNGNATPRHFLWWANPAVKGGDGHQSVFPPDVTAVFDHGKRAVSAFPIATGTYYKVDYSAGVDISRYKNVPVPTSYMAEKSEYDFVGAWCHDEDGGLLHVADHHIAPGKKQWSWGYSEFGQAWDKNLTDDNGPYIELMTGIFADNQPDFTWLDPFEEKRFEQYFLPYHSLGMVQNASRDAVIKLQREEDNIIWGVYAISPLVAHRLTVREEGNPQPLLDEVIELTPCAAVQGTLAGIDPSRLTMELLDSHGRCVLRYQEHQPQELPLPEVAVTPLHAGAISSVDEAWFIGQHLEQYHHASRSPFDYYLRGIELDPQDYRCNLALAMLEYNRADYSQTIEYASRALSRAHRLNKNPQCGQASLIRASARERLQQWHDAQEDFWRAVWSGNSKAGGYYGLARLATRSERYDDALAFCRQSLLACPTNQDVLSLETLLLHLTGRRSQALQQIEKLLGDYPLNPTLRWLNATISEAEADTARWFAVCQSRDINALLTAGLLLSWGMAARAKAVLTALNCQKTLPLYLQASMAEGNERIALINRAREAFPDFVRFPNLLVEVAALEKIPECYFAQHLLACFHYSRRHYEKATQLWHRCVEMAPDFADAWRGLAIHAWNKQSDAHLAAAYLEKACARQPQDARLLFERDLLDKLTAVEPEKRLARLEANLATALKRDDLTAELLHLWHLAGNVEQAANVLASRKFHPWEGGEGKVTSQFVINQLLRAWPYLQPQPQPQQAETLLLSALRYPENLSEGRLPGQTDNDIWFWLGICARQQGMEERALECFRKAASGDRTINIHSYYNDQPVDYLFWQGVALRMLGDRLSSERLFTEMLQWAEHMETAQIEADFFAVSQPDLLALYADIQKQHQEKCLLVRVLATAGLGGGSRHEQALSALEALNPAWAKAALFRKTLPFVLHLIN</sequence>
<dbReference type="Pfam" id="PF17128">
    <property type="entry name" value="DUF5107"/>
    <property type="match status" value="1"/>
</dbReference>
<evidence type="ECO:0000256" key="2">
    <source>
        <dbReference type="ARBA" id="ARBA00022803"/>
    </source>
</evidence>
<accession>A0A855FE47</accession>
<dbReference type="SUPFAM" id="SSF48452">
    <property type="entry name" value="TPR-like"/>
    <property type="match status" value="2"/>
</dbReference>
<dbReference type="SMART" id="SM00028">
    <property type="entry name" value="TPR"/>
    <property type="match status" value="5"/>
</dbReference>
<reference evidence="4 5" key="1">
    <citation type="submission" date="2017-07" db="EMBL/GenBank/DDBJ databases">
        <title>Raoultella ornithinolytica strain HH3 draft genome.</title>
        <authorList>
            <person name="Duceppe M.-O."/>
            <person name="Huang H."/>
            <person name="Phipps-Todd B."/>
        </authorList>
    </citation>
    <scope>NUCLEOTIDE SEQUENCE [LARGE SCALE GENOMIC DNA]</scope>
    <source>
        <strain evidence="4 5">HH3</strain>
    </source>
</reference>
<evidence type="ECO:0000313" key="5">
    <source>
        <dbReference type="Proteomes" id="UP000229713"/>
    </source>
</evidence>
<proteinExistence type="predicted"/>
<keyword evidence="2" id="KW-0802">TPR repeat</keyword>
<dbReference type="Proteomes" id="UP000229713">
    <property type="component" value="Unassembled WGS sequence"/>
</dbReference>
<protein>
    <submittedName>
        <fullName evidence="4">DUF5107 domain-containing protein</fullName>
    </submittedName>
</protein>
<keyword evidence="1" id="KW-0677">Repeat</keyword>
<dbReference type="PANTHER" id="PTHR44943:SF8">
    <property type="entry name" value="TPR REPEAT-CONTAINING PROTEIN MJ0263"/>
    <property type="match status" value="1"/>
</dbReference>
<organism evidence="4 5">
    <name type="scientific">Raoultella ornithinolytica</name>
    <name type="common">Klebsiella ornithinolytica</name>
    <dbReference type="NCBI Taxonomy" id="54291"/>
    <lineage>
        <taxon>Bacteria</taxon>
        <taxon>Pseudomonadati</taxon>
        <taxon>Pseudomonadota</taxon>
        <taxon>Gammaproteobacteria</taxon>
        <taxon>Enterobacterales</taxon>
        <taxon>Enterobacteriaceae</taxon>
        <taxon>Klebsiella/Raoultella group</taxon>
        <taxon>Raoultella</taxon>
    </lineage>
</organism>
<name>A0A855FE47_RAOOR</name>
<dbReference type="AlphaFoldDB" id="A0A855FE47"/>
<feature type="domain" description="DUF5107" evidence="3">
    <location>
        <begin position="39"/>
        <end position="340"/>
    </location>
</feature>
<comment type="caution">
    <text evidence="4">The sequence shown here is derived from an EMBL/GenBank/DDBJ whole genome shotgun (WGS) entry which is preliminary data.</text>
</comment>
<dbReference type="InterPro" id="IPR011990">
    <property type="entry name" value="TPR-like_helical_dom_sf"/>
</dbReference>
<dbReference type="EMBL" id="NKYI01000028">
    <property type="protein sequence ID" value="PIK82637.1"/>
    <property type="molecule type" value="Genomic_DNA"/>
</dbReference>
<dbReference type="InterPro" id="IPR014718">
    <property type="entry name" value="GH-type_carb-bd"/>
</dbReference>
<dbReference type="RefSeq" id="WP_099844146.1">
    <property type="nucleotide sequence ID" value="NZ_NKYI01000028.1"/>
</dbReference>
<evidence type="ECO:0000313" key="4">
    <source>
        <dbReference type="EMBL" id="PIK82637.1"/>
    </source>
</evidence>
<dbReference type="Gene3D" id="2.70.98.10">
    <property type="match status" value="1"/>
</dbReference>